<dbReference type="InterPro" id="IPR029068">
    <property type="entry name" value="Glyas_Bleomycin-R_OHBP_Dase"/>
</dbReference>
<dbReference type="PANTHER" id="PTHR36110:SF4">
    <property type="entry name" value="RING-CLEAVING DIOXYGENASE MHQA-RELATED"/>
    <property type="match status" value="1"/>
</dbReference>
<evidence type="ECO:0000259" key="1">
    <source>
        <dbReference type="PROSITE" id="PS51819"/>
    </source>
</evidence>
<organism evidence="2 3">
    <name type="scientific">Oleiharenicola lentus</name>
    <dbReference type="NCBI Taxonomy" id="2508720"/>
    <lineage>
        <taxon>Bacteria</taxon>
        <taxon>Pseudomonadati</taxon>
        <taxon>Verrucomicrobiota</taxon>
        <taxon>Opitutia</taxon>
        <taxon>Opitutales</taxon>
        <taxon>Opitutaceae</taxon>
        <taxon>Oleiharenicola</taxon>
    </lineage>
</organism>
<name>A0A4Q1C972_9BACT</name>
<dbReference type="Gene3D" id="3.10.180.10">
    <property type="entry name" value="2,3-Dihydroxybiphenyl 1,2-Dioxygenase, domain 1"/>
    <property type="match status" value="2"/>
</dbReference>
<keyword evidence="2" id="KW-0223">Dioxygenase</keyword>
<dbReference type="PROSITE" id="PS51819">
    <property type="entry name" value="VOC"/>
    <property type="match status" value="2"/>
</dbReference>
<dbReference type="AlphaFoldDB" id="A0A4Q1C972"/>
<protein>
    <submittedName>
        <fullName evidence="2">Ring-cleaving dioxygenase</fullName>
    </submittedName>
</protein>
<dbReference type="GO" id="GO:0051213">
    <property type="term" value="F:dioxygenase activity"/>
    <property type="evidence" value="ECO:0007669"/>
    <property type="project" value="UniProtKB-KW"/>
</dbReference>
<dbReference type="OrthoDB" id="9785698at2"/>
<dbReference type="InterPro" id="IPR004360">
    <property type="entry name" value="Glyas_Fos-R_dOase_dom"/>
</dbReference>
<dbReference type="PANTHER" id="PTHR36110">
    <property type="entry name" value="RING-CLEAVING DIOXYGENASE MHQE-RELATED"/>
    <property type="match status" value="1"/>
</dbReference>
<accession>A0A4Q1C972</accession>
<feature type="domain" description="VOC" evidence="1">
    <location>
        <begin position="10"/>
        <end position="135"/>
    </location>
</feature>
<dbReference type="Proteomes" id="UP000290218">
    <property type="component" value="Unassembled WGS sequence"/>
</dbReference>
<comment type="caution">
    <text evidence="2">The sequence shown here is derived from an EMBL/GenBank/DDBJ whole genome shotgun (WGS) entry which is preliminary data.</text>
</comment>
<sequence>MKTQTSHVTGLHHITAISSDVKRNVQFYTQVLGLRFVKKSVNQDDTGTYHLYYGNYTGAPGTALTFFPWAGLPRGRPGRGQAYATAFSVPAGSLPFWQERLARLKVATFPVEERYGDQVLPFMDHDGLRLELVATAENDPRPPTPSKEIPAEHAIRGFHSTTLALNDASATAAVLTEQMGYRQVEEGGYRARFTAGDGGPGTYVDLLVDPAIPRGLNGAGTVHHVAFRVPDDDAQVAARSVLQENALMVSPVIDRAYFKSIYYREPAGVLFEIATDQPGFAIDEPVETLGTKLSLPPHLEPHRAEIEASLPKLS</sequence>
<dbReference type="SUPFAM" id="SSF54593">
    <property type="entry name" value="Glyoxalase/Bleomycin resistance protein/Dihydroxybiphenyl dioxygenase"/>
    <property type="match status" value="1"/>
</dbReference>
<dbReference type="RefSeq" id="WP_129046795.1">
    <property type="nucleotide sequence ID" value="NZ_SDHX01000001.1"/>
</dbReference>
<reference evidence="2 3" key="1">
    <citation type="submission" date="2019-01" db="EMBL/GenBank/DDBJ databases">
        <title>Lacunisphaera sp. strain TWA-58.</title>
        <authorList>
            <person name="Chen W.-M."/>
        </authorList>
    </citation>
    <scope>NUCLEOTIDE SEQUENCE [LARGE SCALE GENOMIC DNA]</scope>
    <source>
        <strain evidence="2 3">TWA-58</strain>
    </source>
</reference>
<keyword evidence="2" id="KW-0560">Oxidoreductase</keyword>
<dbReference type="InterPro" id="IPR037523">
    <property type="entry name" value="VOC_core"/>
</dbReference>
<evidence type="ECO:0000313" key="3">
    <source>
        <dbReference type="Proteomes" id="UP000290218"/>
    </source>
</evidence>
<dbReference type="CDD" id="cd08347">
    <property type="entry name" value="PcpA_C_like"/>
    <property type="match status" value="1"/>
</dbReference>
<feature type="domain" description="VOC" evidence="1">
    <location>
        <begin position="157"/>
        <end position="276"/>
    </location>
</feature>
<gene>
    <name evidence="2" type="ORF">ESB00_05895</name>
</gene>
<evidence type="ECO:0000313" key="2">
    <source>
        <dbReference type="EMBL" id="RXK55430.1"/>
    </source>
</evidence>
<keyword evidence="3" id="KW-1185">Reference proteome</keyword>
<dbReference type="Pfam" id="PF00903">
    <property type="entry name" value="Glyoxalase"/>
    <property type="match status" value="2"/>
</dbReference>
<dbReference type="EMBL" id="SDHX01000001">
    <property type="protein sequence ID" value="RXK55430.1"/>
    <property type="molecule type" value="Genomic_DNA"/>
</dbReference>
<dbReference type="InterPro" id="IPR052537">
    <property type="entry name" value="Extradiol_RC_dioxygenase"/>
</dbReference>
<proteinExistence type="predicted"/>